<keyword evidence="2" id="KW-1185">Reference proteome</keyword>
<dbReference type="Proteomes" id="UP000224080">
    <property type="component" value="Unassembled WGS sequence"/>
</dbReference>
<gene>
    <name evidence="1" type="ORF">GX51_05773</name>
</gene>
<name>A0A2B7WUV8_9EURO</name>
<organism evidence="1 2">
    <name type="scientific">Blastomyces parvus</name>
    <dbReference type="NCBI Taxonomy" id="2060905"/>
    <lineage>
        <taxon>Eukaryota</taxon>
        <taxon>Fungi</taxon>
        <taxon>Dikarya</taxon>
        <taxon>Ascomycota</taxon>
        <taxon>Pezizomycotina</taxon>
        <taxon>Eurotiomycetes</taxon>
        <taxon>Eurotiomycetidae</taxon>
        <taxon>Onygenales</taxon>
        <taxon>Ajellomycetaceae</taxon>
        <taxon>Blastomyces</taxon>
    </lineage>
</organism>
<evidence type="ECO:0000313" key="2">
    <source>
        <dbReference type="Proteomes" id="UP000224080"/>
    </source>
</evidence>
<dbReference type="EMBL" id="PDNC01000085">
    <property type="protein sequence ID" value="PGH00455.1"/>
    <property type="molecule type" value="Genomic_DNA"/>
</dbReference>
<accession>A0A2B7WUV8</accession>
<protein>
    <submittedName>
        <fullName evidence="1">Uncharacterized protein</fullName>
    </submittedName>
</protein>
<sequence length="90" mass="10385">MEMQSIIPHVLPQQHARHPNFQIHFGTKGVNDCLAIWIIFSEMQQHQANGVQRNCQFELTVLYDQGQMENGVHKGSSLLRVAPHPQKWVE</sequence>
<dbReference type="AlphaFoldDB" id="A0A2B7WUV8"/>
<reference evidence="1 2" key="1">
    <citation type="submission" date="2017-10" db="EMBL/GenBank/DDBJ databases">
        <title>Comparative genomics in systemic dimorphic fungi from Ajellomycetaceae.</title>
        <authorList>
            <person name="Munoz J.F."/>
            <person name="Mcewen J.G."/>
            <person name="Clay O.K."/>
            <person name="Cuomo C.A."/>
        </authorList>
    </citation>
    <scope>NUCLEOTIDE SEQUENCE [LARGE SCALE GENOMIC DNA]</scope>
    <source>
        <strain evidence="1 2">UAMH130</strain>
    </source>
</reference>
<proteinExistence type="predicted"/>
<evidence type="ECO:0000313" key="1">
    <source>
        <dbReference type="EMBL" id="PGH00455.1"/>
    </source>
</evidence>
<comment type="caution">
    <text evidence="1">The sequence shown here is derived from an EMBL/GenBank/DDBJ whole genome shotgun (WGS) entry which is preliminary data.</text>
</comment>